<dbReference type="Gene3D" id="3.60.10.10">
    <property type="entry name" value="Endonuclease/exonuclease/phosphatase"/>
    <property type="match status" value="1"/>
</dbReference>
<dbReference type="HOGENOM" id="CLU_919979_0_0_1"/>
<dbReference type="eggNOG" id="KOG1075">
    <property type="taxonomic scope" value="Eukaryota"/>
</dbReference>
<reference evidence="3" key="1">
    <citation type="journal article" date="2015" name="Genome Announc.">
        <title>Draft genome sequence of the cellulolytic fungus Chaetomium globosum.</title>
        <authorList>
            <person name="Cuomo C.A."/>
            <person name="Untereiner W.A."/>
            <person name="Ma L.-J."/>
            <person name="Grabherr M."/>
            <person name="Birren B.W."/>
        </authorList>
    </citation>
    <scope>NUCLEOTIDE SEQUENCE [LARGE SCALE GENOMIC DNA]</scope>
    <source>
        <strain evidence="3">ATCC 6205 / CBS 148.51 / DSM 1962 / NBRC 6347 / NRRL 1970</strain>
    </source>
</reference>
<dbReference type="EMBL" id="CH408029">
    <property type="protein sequence ID" value="EAQ91966.1"/>
    <property type="molecule type" value="Genomic_DNA"/>
</dbReference>
<dbReference type="OrthoDB" id="4922997at2759"/>
<dbReference type="SUPFAM" id="SSF57756">
    <property type="entry name" value="Retrovirus zinc finger-like domains"/>
    <property type="match status" value="1"/>
</dbReference>
<dbReference type="GO" id="GO:0003824">
    <property type="term" value="F:catalytic activity"/>
    <property type="evidence" value="ECO:0007669"/>
    <property type="project" value="InterPro"/>
</dbReference>
<dbReference type="Proteomes" id="UP000001056">
    <property type="component" value="Unassembled WGS sequence"/>
</dbReference>
<organism evidence="2 3">
    <name type="scientific">Chaetomium globosum (strain ATCC 6205 / CBS 148.51 / DSM 1962 / NBRC 6347 / NRRL 1970)</name>
    <name type="common">Soil fungus</name>
    <dbReference type="NCBI Taxonomy" id="306901"/>
    <lineage>
        <taxon>Eukaryota</taxon>
        <taxon>Fungi</taxon>
        <taxon>Dikarya</taxon>
        <taxon>Ascomycota</taxon>
        <taxon>Pezizomycotina</taxon>
        <taxon>Sordariomycetes</taxon>
        <taxon>Sordariomycetidae</taxon>
        <taxon>Sordariales</taxon>
        <taxon>Chaetomiaceae</taxon>
        <taxon>Chaetomium</taxon>
    </lineage>
</organism>
<accession>Q2HHV3</accession>
<gene>
    <name evidence="2" type="ORF">CHGG_00201</name>
</gene>
<dbReference type="GO" id="GO:0003676">
    <property type="term" value="F:nucleic acid binding"/>
    <property type="evidence" value="ECO:0007669"/>
    <property type="project" value="InterPro"/>
</dbReference>
<evidence type="ECO:0000313" key="2">
    <source>
        <dbReference type="EMBL" id="EAQ91966.1"/>
    </source>
</evidence>
<dbReference type="AlphaFoldDB" id="Q2HHV3"/>
<sequence length="376" mass="41991">MITAQRSSTLTGTFLPGAMEALGAENDVNIAKIAWLSRKDTGKAYGSMAVYVTKGSEARRLLDGHYFHLAGESAYTTVFAPREGPTQCYRCQEMGHKAFACKKPQVCGRCAEQRHHHKTYHSAVLKCMLFRGPHESFSKNFRTRWPIRSMLWVRSDVEAEQIPVPSADLTAAQIRLPDRVVLVVPVYVEGGSDEALEVAMRELNRLIRRFRNGTGNRTDIILAGDFNRHDQLWGGDDVSPLRQGEGERIINLMDEHSLCSLLPRGTKTWQSGDAESTIDLVLASAELIEQLLKCRIHPCDHGSDHRAIETTFDIAGEDRQTETRLLFKDAPWAEIRNRVAANLEHTPQGGSVQQQTDRLMTAVTEAVFGLTPKAKP</sequence>
<dbReference type="InterPro" id="IPR036875">
    <property type="entry name" value="Znf_CCHC_sf"/>
</dbReference>
<dbReference type="InterPro" id="IPR005135">
    <property type="entry name" value="Endo/exonuclease/phosphatase"/>
</dbReference>
<evidence type="ECO:0000259" key="1">
    <source>
        <dbReference type="Pfam" id="PF14529"/>
    </source>
</evidence>
<dbReference type="Pfam" id="PF14529">
    <property type="entry name" value="Exo_endo_phos_2"/>
    <property type="match status" value="1"/>
</dbReference>
<proteinExistence type="predicted"/>
<dbReference type="RefSeq" id="XP_001219422.1">
    <property type="nucleotide sequence ID" value="XM_001219421.1"/>
</dbReference>
<evidence type="ECO:0000313" key="3">
    <source>
        <dbReference type="Proteomes" id="UP000001056"/>
    </source>
</evidence>
<dbReference type="GO" id="GO:0008270">
    <property type="term" value="F:zinc ion binding"/>
    <property type="evidence" value="ECO:0007669"/>
    <property type="project" value="InterPro"/>
</dbReference>
<feature type="domain" description="Endonuclease/exonuclease/phosphatase" evidence="1">
    <location>
        <begin position="182"/>
        <end position="308"/>
    </location>
</feature>
<name>Q2HHV3_CHAGB</name>
<dbReference type="InParanoid" id="Q2HHV3"/>
<dbReference type="OMA" id="WSCKEQT"/>
<dbReference type="GeneID" id="4387501"/>
<dbReference type="SUPFAM" id="SSF56219">
    <property type="entry name" value="DNase I-like"/>
    <property type="match status" value="1"/>
</dbReference>
<dbReference type="VEuPathDB" id="FungiDB:CHGG_00201"/>
<dbReference type="STRING" id="306901.Q2HHV3"/>
<protein>
    <recommendedName>
        <fullName evidence="1">Endonuclease/exonuclease/phosphatase domain-containing protein</fullName>
    </recommendedName>
</protein>
<keyword evidence="3" id="KW-1185">Reference proteome</keyword>
<dbReference type="InterPro" id="IPR036691">
    <property type="entry name" value="Endo/exonu/phosph_ase_sf"/>
</dbReference>